<dbReference type="CDD" id="cd00158">
    <property type="entry name" value="RHOD"/>
    <property type="match status" value="1"/>
</dbReference>
<dbReference type="PRINTS" id="PR00103">
    <property type="entry name" value="CAMPKINASE"/>
</dbReference>
<dbReference type="SMART" id="SM00100">
    <property type="entry name" value="cNMP"/>
    <property type="match status" value="2"/>
</dbReference>
<dbReference type="Pfam" id="PF00581">
    <property type="entry name" value="Rhodanese"/>
    <property type="match status" value="1"/>
</dbReference>
<dbReference type="STRING" id="391936.S7S_10260"/>
<evidence type="ECO:0000259" key="2">
    <source>
        <dbReference type="PROSITE" id="PS50042"/>
    </source>
</evidence>
<feature type="domain" description="Cyclic nucleotide-binding" evidence="2">
    <location>
        <begin position="167"/>
        <end position="271"/>
    </location>
</feature>
<evidence type="ECO:0000256" key="1">
    <source>
        <dbReference type="SAM" id="MobiDB-lite"/>
    </source>
</evidence>
<dbReference type="Gene3D" id="3.40.250.10">
    <property type="entry name" value="Rhodanese-like domain"/>
    <property type="match status" value="1"/>
</dbReference>
<feature type="domain" description="Cyclic nucleotide-binding" evidence="2">
    <location>
        <begin position="35"/>
        <end position="133"/>
    </location>
</feature>
<organism evidence="4 5">
    <name type="scientific">Isoalcanivorax pacificus W11-5</name>
    <dbReference type="NCBI Taxonomy" id="391936"/>
    <lineage>
        <taxon>Bacteria</taxon>
        <taxon>Pseudomonadati</taxon>
        <taxon>Pseudomonadota</taxon>
        <taxon>Gammaproteobacteria</taxon>
        <taxon>Oceanospirillales</taxon>
        <taxon>Alcanivoracaceae</taxon>
        <taxon>Isoalcanivorax</taxon>
    </lineage>
</organism>
<evidence type="ECO:0000259" key="3">
    <source>
        <dbReference type="PROSITE" id="PS50206"/>
    </source>
</evidence>
<dbReference type="CDD" id="cd00038">
    <property type="entry name" value="CAP_ED"/>
    <property type="match status" value="2"/>
</dbReference>
<dbReference type="InterPro" id="IPR018490">
    <property type="entry name" value="cNMP-bd_dom_sf"/>
</dbReference>
<keyword evidence="5" id="KW-1185">Reference proteome</keyword>
<dbReference type="SUPFAM" id="SSF51206">
    <property type="entry name" value="cAMP-binding domain-like"/>
    <property type="match status" value="2"/>
</dbReference>
<dbReference type="KEGG" id="apac:S7S_10260"/>
<dbReference type="Proteomes" id="UP000006764">
    <property type="component" value="Chromosome"/>
</dbReference>
<dbReference type="InterPro" id="IPR014710">
    <property type="entry name" value="RmlC-like_jellyroll"/>
</dbReference>
<dbReference type="Pfam" id="PF00027">
    <property type="entry name" value="cNMP_binding"/>
    <property type="match status" value="2"/>
</dbReference>
<dbReference type="EMBL" id="CP004387">
    <property type="protein sequence ID" value="AJD48464.1"/>
    <property type="molecule type" value="Genomic_DNA"/>
</dbReference>
<dbReference type="SMART" id="SM00450">
    <property type="entry name" value="RHOD"/>
    <property type="match status" value="1"/>
</dbReference>
<reference evidence="4 5" key="1">
    <citation type="journal article" date="2012" name="J. Bacteriol.">
        <title>Genome sequence of an alkane-degrading bacterium, Alcanivorax pacificus type strain W11-5, isolated from deep sea sediment.</title>
        <authorList>
            <person name="Lai Q."/>
            <person name="Shao Z."/>
        </authorList>
    </citation>
    <scope>NUCLEOTIDE SEQUENCE [LARGE SCALE GENOMIC DNA]</scope>
    <source>
        <strain evidence="4 5">W11-5</strain>
    </source>
</reference>
<dbReference type="Gene3D" id="2.60.120.10">
    <property type="entry name" value="Jelly Rolls"/>
    <property type="match status" value="2"/>
</dbReference>
<dbReference type="InterPro" id="IPR001763">
    <property type="entry name" value="Rhodanese-like_dom"/>
</dbReference>
<dbReference type="InterPro" id="IPR050503">
    <property type="entry name" value="cAMP-dep_PK_reg_su-like"/>
</dbReference>
<accession>A0A0B4XJN9</accession>
<dbReference type="HOGENOM" id="CLU_050367_0_0_6"/>
<dbReference type="AlphaFoldDB" id="A0A0B4XJN9"/>
<evidence type="ECO:0000313" key="4">
    <source>
        <dbReference type="EMBL" id="AJD48464.1"/>
    </source>
</evidence>
<dbReference type="SUPFAM" id="SSF52821">
    <property type="entry name" value="Rhodanese/Cell cycle control phosphatase"/>
    <property type="match status" value="1"/>
</dbReference>
<protein>
    <submittedName>
        <fullName evidence="4">Cyclic nucleotide-binding protein</fullName>
    </submittedName>
</protein>
<sequence>MARPAPAEVTDCKKENNRMSQGQSIDKRLLQTFVPVNALSSEHLDRLLDLQEVRSYAPGELIFEAGERDTTTIYLLSGEVALTGSDGECQLVGAGGVESWHPLDHFQPRRSQARAVGDVSVVCFDSSRLDALLAWDQSVNYVMLDINANPAYESDREWMLRLLRSKLFYRVPPGNIFEIFRRLKQRKHKAGDVIIRQGDDADCCFIIKEGMCEVSVQVAGAFESTPVAILETGQWFGEEALLSGAPRNATVSMATDGVLMRLDRPDFDQLLREPLVDQIDVNDAVQRVASGARWLDVRTPDEYEQQHLPGALNMPLSVLRLKSRLLDPSRPYIAYCDTGRRSVSAVFLLRNAGIEVQVVEGGLHGNPALLAHAS</sequence>
<dbReference type="GO" id="GO:0005952">
    <property type="term" value="C:cAMP-dependent protein kinase complex"/>
    <property type="evidence" value="ECO:0007669"/>
    <property type="project" value="InterPro"/>
</dbReference>
<dbReference type="GO" id="GO:0005829">
    <property type="term" value="C:cytosol"/>
    <property type="evidence" value="ECO:0007669"/>
    <property type="project" value="TreeGrafter"/>
</dbReference>
<gene>
    <name evidence="4" type="ORF">S7S_10260</name>
</gene>
<feature type="domain" description="Rhodanese" evidence="3">
    <location>
        <begin position="288"/>
        <end position="369"/>
    </location>
</feature>
<dbReference type="PROSITE" id="PS50042">
    <property type="entry name" value="CNMP_BINDING_3"/>
    <property type="match status" value="2"/>
</dbReference>
<dbReference type="PANTHER" id="PTHR11635:SF152">
    <property type="entry name" value="CAMP-DEPENDENT PROTEIN KINASE TYPE I REGULATORY SUBUNIT-RELATED"/>
    <property type="match status" value="1"/>
</dbReference>
<feature type="region of interest" description="Disordered" evidence="1">
    <location>
        <begin position="1"/>
        <end position="21"/>
    </location>
</feature>
<proteinExistence type="predicted"/>
<dbReference type="PANTHER" id="PTHR11635">
    <property type="entry name" value="CAMP-DEPENDENT PROTEIN KINASE REGULATORY CHAIN"/>
    <property type="match status" value="1"/>
</dbReference>
<dbReference type="InterPro" id="IPR036873">
    <property type="entry name" value="Rhodanese-like_dom_sf"/>
</dbReference>
<dbReference type="PROSITE" id="PS50206">
    <property type="entry name" value="RHODANESE_3"/>
    <property type="match status" value="1"/>
</dbReference>
<evidence type="ECO:0000313" key="5">
    <source>
        <dbReference type="Proteomes" id="UP000006764"/>
    </source>
</evidence>
<dbReference type="InterPro" id="IPR000595">
    <property type="entry name" value="cNMP-bd_dom"/>
</dbReference>
<name>A0A0B4XJN9_9GAMM</name>